<feature type="transmembrane region" description="Helical" evidence="10">
    <location>
        <begin position="188"/>
        <end position="209"/>
    </location>
</feature>
<evidence type="ECO:0000256" key="2">
    <source>
        <dbReference type="ARBA" id="ARBA00022553"/>
    </source>
</evidence>
<evidence type="ECO:0000256" key="9">
    <source>
        <dbReference type="ARBA" id="ARBA00023136"/>
    </source>
</evidence>
<comment type="caution">
    <text evidence="11">The sequence shown here is derived from an EMBL/GenBank/DDBJ whole genome shotgun (WGS) entry which is preliminary data.</text>
</comment>
<protein>
    <recommendedName>
        <fullName evidence="10">Ion-translocating oxidoreductase complex subunit D</fullName>
        <ecNumber evidence="10">7.-.-.-</ecNumber>
    </recommendedName>
    <alternativeName>
        <fullName evidence="10">Rnf electron transport complex subunit D</fullName>
    </alternativeName>
</protein>
<keyword evidence="5 10" id="KW-0812">Transmembrane</keyword>
<keyword evidence="7 10" id="KW-0249">Electron transport</keyword>
<evidence type="ECO:0000313" key="11">
    <source>
        <dbReference type="EMBL" id="MCM2680451.1"/>
    </source>
</evidence>
<gene>
    <name evidence="10" type="primary">rnfD</name>
    <name evidence="11" type="ORF">NAF29_12335</name>
</gene>
<dbReference type="PANTHER" id="PTHR30578">
    <property type="entry name" value="ELECTRON TRANSPORT COMPLEX PROTEIN RNFD"/>
    <property type="match status" value="1"/>
</dbReference>
<evidence type="ECO:0000256" key="8">
    <source>
        <dbReference type="ARBA" id="ARBA00022989"/>
    </source>
</evidence>
<comment type="function">
    <text evidence="10">Part of a membrane-bound complex that couples electron transfer with translocation of ions across the membrane.</text>
</comment>
<keyword evidence="10" id="KW-1003">Cell membrane</keyword>
<evidence type="ECO:0000256" key="4">
    <source>
        <dbReference type="ARBA" id="ARBA00022643"/>
    </source>
</evidence>
<evidence type="ECO:0000256" key="7">
    <source>
        <dbReference type="ARBA" id="ARBA00022982"/>
    </source>
</evidence>
<comment type="subcellular location">
    <subcellularLocation>
        <location evidence="10">Cell inner membrane</location>
        <topology evidence="10">Multi-pass membrane protein</topology>
    </subcellularLocation>
</comment>
<organism evidence="11 12">
    <name type="scientific">Echinimonas agarilytica</name>
    <dbReference type="NCBI Taxonomy" id="1215918"/>
    <lineage>
        <taxon>Bacteria</taxon>
        <taxon>Pseudomonadati</taxon>
        <taxon>Pseudomonadota</taxon>
        <taxon>Gammaproteobacteria</taxon>
        <taxon>Alteromonadales</taxon>
        <taxon>Echinimonadaceae</taxon>
        <taxon>Echinimonas</taxon>
    </lineage>
</organism>
<keyword evidence="4 10" id="KW-0288">FMN</keyword>
<keyword evidence="1 10" id="KW-0813">Transport</keyword>
<evidence type="ECO:0000256" key="5">
    <source>
        <dbReference type="ARBA" id="ARBA00022692"/>
    </source>
</evidence>
<name>A0AA41W8U3_9GAMM</name>
<keyword evidence="10" id="KW-0997">Cell inner membrane</keyword>
<sequence length="332" mass="35533">MKYHPVASPHTHGGNSTTTIMYLVVAALLPTTFYGIYCYGFSAATTIIVAIAVALICEWVCLLLLNRKRHAVFDGSAILTALLLALSLPPDSPVWLVAIGATFAIVIGKQVYGGLGQNLFNPAMLARVMLLICFPIEMTDWTAIAAPQLVDGNLVFSQAWLGVDAISSATPLASDSDPFTPMQLFNGYHASSIGEGNSLLILLGGLFLIGKGVIRYVLPLAVIAGVVIPAAVFHLIWPESYLSPLQHVFSGALMLTAFFIATDMVTSPTSIKGQWVFGLGVGTITWLIRSFGNYPEGAAFAVLIMNSATPLIDHYLRPRIFGSEKPLLHRGG</sequence>
<evidence type="ECO:0000313" key="12">
    <source>
        <dbReference type="Proteomes" id="UP001165393"/>
    </source>
</evidence>
<feature type="transmembrane region" description="Helical" evidence="10">
    <location>
        <begin position="216"/>
        <end position="237"/>
    </location>
</feature>
<feature type="transmembrane region" description="Helical" evidence="10">
    <location>
        <begin position="94"/>
        <end position="112"/>
    </location>
</feature>
<keyword evidence="8 10" id="KW-1133">Transmembrane helix</keyword>
<feature type="transmembrane region" description="Helical" evidence="10">
    <location>
        <begin position="243"/>
        <end position="261"/>
    </location>
</feature>
<dbReference type="Proteomes" id="UP001165393">
    <property type="component" value="Unassembled WGS sequence"/>
</dbReference>
<dbReference type="GO" id="GO:0005886">
    <property type="term" value="C:plasma membrane"/>
    <property type="evidence" value="ECO:0007669"/>
    <property type="project" value="UniProtKB-SubCell"/>
</dbReference>
<evidence type="ECO:0000256" key="1">
    <source>
        <dbReference type="ARBA" id="ARBA00022448"/>
    </source>
</evidence>
<feature type="transmembrane region" description="Helical" evidence="10">
    <location>
        <begin position="71"/>
        <end position="88"/>
    </location>
</feature>
<keyword evidence="3 10" id="KW-0285">Flavoprotein</keyword>
<feature type="transmembrane region" description="Helical" evidence="10">
    <location>
        <begin position="43"/>
        <end position="64"/>
    </location>
</feature>
<feature type="transmembrane region" description="Helical" evidence="10">
    <location>
        <begin position="273"/>
        <end position="292"/>
    </location>
</feature>
<dbReference type="EMBL" id="JAMQGP010000006">
    <property type="protein sequence ID" value="MCM2680451.1"/>
    <property type="molecule type" value="Genomic_DNA"/>
</dbReference>
<evidence type="ECO:0000256" key="10">
    <source>
        <dbReference type="HAMAP-Rule" id="MF_00462"/>
    </source>
</evidence>
<accession>A0AA41W8U3</accession>
<dbReference type="AlphaFoldDB" id="A0AA41W8U3"/>
<dbReference type="RefSeq" id="WP_251261890.1">
    <property type="nucleotide sequence ID" value="NZ_JAMQGP010000006.1"/>
</dbReference>
<evidence type="ECO:0000256" key="3">
    <source>
        <dbReference type="ARBA" id="ARBA00022630"/>
    </source>
</evidence>
<keyword evidence="6 10" id="KW-1278">Translocase</keyword>
<dbReference type="EC" id="7.-.-.-" evidence="10"/>
<comment type="subunit">
    <text evidence="10">The complex is composed of six subunits: RnfA, RnfB, RnfC, RnfD, RnfE and RnfG.</text>
</comment>
<reference evidence="11 12" key="1">
    <citation type="journal article" date="2013" name="Antonie Van Leeuwenhoek">
        <title>Echinimonas agarilytica gen. nov., sp. nov., a new gammaproteobacterium isolated from the sea urchin Strongylocentrotus intermedius.</title>
        <authorList>
            <person name="Nedashkovskaya O.I."/>
            <person name="Stenkova A.M."/>
            <person name="Zhukova N.V."/>
            <person name="Van Trappen S."/>
            <person name="Lee J.S."/>
            <person name="Kim S.B."/>
        </authorList>
    </citation>
    <scope>NUCLEOTIDE SEQUENCE [LARGE SCALE GENOMIC DNA]</scope>
    <source>
        <strain evidence="11 12">KMM 6351</strain>
    </source>
</reference>
<feature type="modified residue" description="FMN phosphoryl threonine" evidence="10">
    <location>
        <position position="170"/>
    </location>
</feature>
<dbReference type="InterPro" id="IPR011303">
    <property type="entry name" value="RnfD_bac"/>
</dbReference>
<proteinExistence type="inferred from homology"/>
<keyword evidence="12" id="KW-1185">Reference proteome</keyword>
<dbReference type="Pfam" id="PF03116">
    <property type="entry name" value="NQR2_RnfD_RnfE"/>
    <property type="match status" value="1"/>
</dbReference>
<dbReference type="GO" id="GO:0055085">
    <property type="term" value="P:transmembrane transport"/>
    <property type="evidence" value="ECO:0007669"/>
    <property type="project" value="InterPro"/>
</dbReference>
<dbReference type="GO" id="GO:0022900">
    <property type="term" value="P:electron transport chain"/>
    <property type="evidence" value="ECO:0007669"/>
    <property type="project" value="UniProtKB-UniRule"/>
</dbReference>
<keyword evidence="9 10" id="KW-0472">Membrane</keyword>
<dbReference type="NCBIfam" id="TIGR01946">
    <property type="entry name" value="rnfD"/>
    <property type="match status" value="1"/>
</dbReference>
<dbReference type="InterPro" id="IPR004338">
    <property type="entry name" value="NqrB/RnfD"/>
</dbReference>
<dbReference type="HAMAP" id="MF_00462">
    <property type="entry name" value="RsxD_RnfD"/>
    <property type="match status" value="1"/>
</dbReference>
<comment type="similarity">
    <text evidence="10">Belongs to the NqrB/RnfD family.</text>
</comment>
<evidence type="ECO:0000256" key="6">
    <source>
        <dbReference type="ARBA" id="ARBA00022967"/>
    </source>
</evidence>
<keyword evidence="2 10" id="KW-0597">Phosphoprotein</keyword>
<comment type="cofactor">
    <cofactor evidence="10">
        <name>FMN</name>
        <dbReference type="ChEBI" id="CHEBI:58210"/>
    </cofactor>
</comment>
<feature type="transmembrane region" description="Helical" evidence="10">
    <location>
        <begin position="124"/>
        <end position="144"/>
    </location>
</feature>
<feature type="transmembrane region" description="Helical" evidence="10">
    <location>
        <begin position="20"/>
        <end position="37"/>
    </location>
</feature>
<dbReference type="PANTHER" id="PTHR30578:SF0">
    <property type="entry name" value="ION-TRANSLOCATING OXIDOREDUCTASE COMPLEX SUBUNIT D"/>
    <property type="match status" value="1"/>
</dbReference>